<dbReference type="PANTHER" id="PTHR15016">
    <property type="entry name" value="BREAST CARCINOMA-AMPLIFIED SEQUENCE 1"/>
    <property type="match status" value="1"/>
</dbReference>
<evidence type="ECO:0000313" key="4">
    <source>
        <dbReference type="RefSeq" id="XP_021094700.1"/>
    </source>
</evidence>
<name>A0A0P6JAQ1_HETGA</name>
<organism evidence="2">
    <name type="scientific">Heterocephalus glaber</name>
    <name type="common">Naked mole rat</name>
    <dbReference type="NCBI Taxonomy" id="10181"/>
    <lineage>
        <taxon>Eukaryota</taxon>
        <taxon>Metazoa</taxon>
        <taxon>Chordata</taxon>
        <taxon>Craniata</taxon>
        <taxon>Vertebrata</taxon>
        <taxon>Euteleostomi</taxon>
        <taxon>Mammalia</taxon>
        <taxon>Eutheria</taxon>
        <taxon>Euarchontoglires</taxon>
        <taxon>Glires</taxon>
        <taxon>Rodentia</taxon>
        <taxon>Hystricomorpha</taxon>
        <taxon>Bathyergidae</taxon>
        <taxon>Heterocephalus</taxon>
    </lineage>
</organism>
<dbReference type="PANTHER" id="PTHR15016:SF6">
    <property type="entry name" value="BREAST CARCINOMA-AMPLIFIED SEQUENCE 1"/>
    <property type="match status" value="1"/>
</dbReference>
<feature type="compositionally biased region" description="Basic and acidic residues" evidence="1">
    <location>
        <begin position="141"/>
        <end position="150"/>
    </location>
</feature>
<feature type="compositionally biased region" description="Low complexity" evidence="1">
    <location>
        <begin position="398"/>
        <end position="411"/>
    </location>
</feature>
<evidence type="ECO:0000313" key="3">
    <source>
        <dbReference type="Proteomes" id="UP000694906"/>
    </source>
</evidence>
<evidence type="ECO:0000313" key="2">
    <source>
        <dbReference type="EMBL" id="JAO00781.1"/>
    </source>
</evidence>
<reference evidence="2" key="1">
    <citation type="submission" date="2015-10" db="EMBL/GenBank/DDBJ databases">
        <title>FRAMA: From RNA-seq data to annotated mRNA assemblies.</title>
        <authorList>
            <person name="Bens M."/>
            <person name="Sahm A."/>
            <person name="Jahn N."/>
            <person name="Morhart M."/>
            <person name="Holtze S."/>
            <person name="Hildebrandt T.B."/>
            <person name="Platzer M."/>
            <person name="Szafranski K."/>
        </authorList>
    </citation>
    <scope>NUCLEOTIDE SEQUENCE</scope>
    <source>
        <tissue evidence="2">Cerebellum</tissue>
    </source>
</reference>
<protein>
    <submittedName>
        <fullName evidence="2 4">Breast carcinoma-amplified sequence 1</fullName>
    </submittedName>
</protein>
<dbReference type="AlphaFoldDB" id="A0A0P6JAQ1"/>
<feature type="region of interest" description="Disordered" evidence="1">
    <location>
        <begin position="122"/>
        <end position="250"/>
    </location>
</feature>
<dbReference type="RefSeq" id="XP_021094700.1">
    <property type="nucleotide sequence ID" value="XM_021239041.1"/>
</dbReference>
<feature type="region of interest" description="Disordered" evidence="1">
    <location>
        <begin position="271"/>
        <end position="595"/>
    </location>
</feature>
<feature type="compositionally biased region" description="Low complexity" evidence="1">
    <location>
        <begin position="484"/>
        <end position="494"/>
    </location>
</feature>
<feature type="compositionally biased region" description="Low complexity" evidence="1">
    <location>
        <begin position="203"/>
        <end position="214"/>
    </location>
</feature>
<dbReference type="InterPro" id="IPR026115">
    <property type="entry name" value="NABC1"/>
</dbReference>
<dbReference type="EMBL" id="GEBF01002852">
    <property type="protein sequence ID" value="JAO00781.1"/>
    <property type="molecule type" value="Transcribed_RNA"/>
</dbReference>
<feature type="compositionally biased region" description="Polar residues" evidence="1">
    <location>
        <begin position="177"/>
        <end position="195"/>
    </location>
</feature>
<sequence>MAACGVGWGPSFREQTEQAQSSVGHVADVRPWVTSEGSALMLKHPRERHTALCLQMATRGGTMGNQMSVPQRVQDEEHDWEAGTYKIASDSQCGQNGTPVIISAHTIQHYDEVDLGIRVQTDNVDTSSPRTVEDSTAADASGKDLGKGAKPEAPAAKSRFFLTLSRPVPGRTRDQGMDSSTGAAKPDVSSNTTPANKDPSDSPALLGAAAPGPAMDKSPGLSPAGDQGLPATGTQAPLPPELVSEAPSKRKDSSFFDKFFKLDKGWEKAAAEDQQEAKKAEHPAAVEAKEVPGLSRQSRGVQTGEDIVDSKETEGQEIETSNCSVPGDPEGLEVAREDSPTTDTTENNTAIMSFFRTLVSPNKAKTKREPEDTGAEKSPSPVANLKSDKANFTPQETPGGPQSPKGSPPGQATSPTAAGAAKDSSKEKAGPTSLPLGKLFWKKSVKEESVPTGAEENSVKGDGGITHSEEINGKDSNNQTSNSTEKALTAKATTPPEPEPLGAAQKGKEGSAKDKKSAEVNKQKDNKQEAREPAQCAEQAVGEISALQNGDKSQKRPEKRRQSLGGFLKGLGPKRMSDAQVQTDPVSIGPPGKSK</sequence>
<dbReference type="GO" id="GO:0042552">
    <property type="term" value="P:myelination"/>
    <property type="evidence" value="ECO:0007669"/>
    <property type="project" value="TreeGrafter"/>
</dbReference>
<accession>A0A0P6JAQ1</accession>
<feature type="compositionally biased region" description="Polar residues" evidence="1">
    <location>
        <begin position="474"/>
        <end position="483"/>
    </location>
</feature>
<feature type="compositionally biased region" description="Basic and acidic residues" evidence="1">
    <location>
        <begin position="506"/>
        <end position="532"/>
    </location>
</feature>
<feature type="compositionally biased region" description="Basic and acidic residues" evidence="1">
    <location>
        <begin position="271"/>
        <end position="290"/>
    </location>
</feature>
<proteinExistence type="predicted"/>
<evidence type="ECO:0000256" key="1">
    <source>
        <dbReference type="SAM" id="MobiDB-lite"/>
    </source>
</evidence>
<dbReference type="Proteomes" id="UP000694906">
    <property type="component" value="Unplaced"/>
</dbReference>
<gene>
    <name evidence="2" type="primary">BCAS1</name>
    <name evidence="4" type="synonym">Bcas1</name>
</gene>
<keyword evidence="3" id="KW-1185">Reference proteome</keyword>
<dbReference type="GeneID" id="101717707"/>
<reference evidence="4" key="2">
    <citation type="submission" date="2025-04" db="UniProtKB">
        <authorList>
            <consortium name="RefSeq"/>
        </authorList>
    </citation>
    <scope>IDENTIFICATION</scope>
</reference>
<feature type="compositionally biased region" description="Polar residues" evidence="1">
    <location>
        <begin position="341"/>
        <end position="351"/>
    </location>
</feature>